<gene>
    <name evidence="2" type="ORF">LMG29542_00979</name>
</gene>
<dbReference type="PANTHER" id="PTHR35567">
    <property type="entry name" value="MALATE DEHYDROGENASE (AFU_ORTHOLOGUE AFUA_2G13800)"/>
    <property type="match status" value="1"/>
</dbReference>
<keyword evidence="3" id="KW-1185">Reference proteome</keyword>
<dbReference type="PANTHER" id="PTHR35567:SF1">
    <property type="entry name" value="CONSERVED FUNGAL PROTEIN (AFU_ORTHOLOGUE AFUA_1G14230)"/>
    <property type="match status" value="1"/>
</dbReference>
<evidence type="ECO:0000256" key="1">
    <source>
        <dbReference type="SAM" id="SignalP"/>
    </source>
</evidence>
<evidence type="ECO:0000313" key="3">
    <source>
        <dbReference type="Proteomes" id="UP000494363"/>
    </source>
</evidence>
<keyword evidence="1" id="KW-0732">Signal</keyword>
<dbReference type="Proteomes" id="UP000494363">
    <property type="component" value="Unassembled WGS sequence"/>
</dbReference>
<accession>A0A6J5D7M4</accession>
<dbReference type="AlphaFoldDB" id="A0A6J5D7M4"/>
<evidence type="ECO:0000313" key="2">
    <source>
        <dbReference type="EMBL" id="CAB3749407.1"/>
    </source>
</evidence>
<name>A0A6J5D7M4_9BURK</name>
<reference evidence="2 3" key="1">
    <citation type="submission" date="2020-04" db="EMBL/GenBank/DDBJ databases">
        <authorList>
            <person name="De Canck E."/>
        </authorList>
    </citation>
    <scope>NUCLEOTIDE SEQUENCE [LARGE SCALE GENOMIC DNA]</scope>
    <source>
        <strain evidence="2 3">LMG 29542</strain>
    </source>
</reference>
<proteinExistence type="predicted"/>
<dbReference type="PROSITE" id="PS51257">
    <property type="entry name" value="PROKAR_LIPOPROTEIN"/>
    <property type="match status" value="1"/>
</dbReference>
<evidence type="ECO:0008006" key="4">
    <source>
        <dbReference type="Google" id="ProtNLM"/>
    </source>
</evidence>
<dbReference type="Pfam" id="PF11937">
    <property type="entry name" value="DUF3455"/>
    <property type="match status" value="1"/>
</dbReference>
<organism evidence="2 3">
    <name type="scientific">Paraburkholderia humisilvae</name>
    <dbReference type="NCBI Taxonomy" id="627669"/>
    <lineage>
        <taxon>Bacteria</taxon>
        <taxon>Pseudomonadati</taxon>
        <taxon>Pseudomonadota</taxon>
        <taxon>Betaproteobacteria</taxon>
        <taxon>Burkholderiales</taxon>
        <taxon>Burkholderiaceae</taxon>
        <taxon>Paraburkholderia</taxon>
    </lineage>
</organism>
<protein>
    <recommendedName>
        <fullName evidence="4">DUF3455 domain-containing protein</fullName>
    </recommendedName>
</protein>
<feature type="chain" id="PRO_5026743322" description="DUF3455 domain-containing protein" evidence="1">
    <location>
        <begin position="30"/>
        <end position="174"/>
    </location>
</feature>
<dbReference type="RefSeq" id="WP_175225333.1">
    <property type="nucleotide sequence ID" value="NZ_CADIKH010000004.1"/>
</dbReference>
<sequence length="174" mass="18557">MFHRPFPLVSVLSLLTAACAAAGSVSAQSAVPTAASLTPVNAQPFASTTATGVQIYSCEYDSSHHLSWLFRNPQATLYDSLGRPVFHHDAGPSWQADDGSRIVGHPVAQMASASTGSIPQLLLETTSAEKPGQLSSVRYVQRLNTVGGNAPATMCTAEHQIAYSPYFANYVFWK</sequence>
<dbReference type="InterPro" id="IPR021851">
    <property type="entry name" value="DUF3455"/>
</dbReference>
<dbReference type="EMBL" id="CADIKH010000004">
    <property type="protein sequence ID" value="CAB3749407.1"/>
    <property type="molecule type" value="Genomic_DNA"/>
</dbReference>
<feature type="signal peptide" evidence="1">
    <location>
        <begin position="1"/>
        <end position="29"/>
    </location>
</feature>